<dbReference type="InterPro" id="IPR000719">
    <property type="entry name" value="Prot_kinase_dom"/>
</dbReference>
<evidence type="ECO:0000256" key="1">
    <source>
        <dbReference type="PROSITE-ProRule" id="PRU10141"/>
    </source>
</evidence>
<evidence type="ECO:0000313" key="5">
    <source>
        <dbReference type="Proteomes" id="UP000799770"/>
    </source>
</evidence>
<dbReference type="Pfam" id="PF00069">
    <property type="entry name" value="Pkinase"/>
    <property type="match status" value="1"/>
</dbReference>
<proteinExistence type="predicted"/>
<evidence type="ECO:0000256" key="2">
    <source>
        <dbReference type="SAM" id="MobiDB-lite"/>
    </source>
</evidence>
<accession>A0A6A5YFV6</accession>
<keyword evidence="1" id="KW-0067">ATP-binding</keyword>
<name>A0A6A5YFV6_9PLEO</name>
<dbReference type="InterPro" id="IPR017441">
    <property type="entry name" value="Protein_kinase_ATP_BS"/>
</dbReference>
<feature type="compositionally biased region" description="Polar residues" evidence="2">
    <location>
        <begin position="505"/>
        <end position="515"/>
    </location>
</feature>
<dbReference type="GO" id="GO:0005524">
    <property type="term" value="F:ATP binding"/>
    <property type="evidence" value="ECO:0007669"/>
    <property type="project" value="UniProtKB-UniRule"/>
</dbReference>
<dbReference type="AlphaFoldDB" id="A0A6A5YFV6"/>
<dbReference type="Proteomes" id="UP000799770">
    <property type="component" value="Unassembled WGS sequence"/>
</dbReference>
<dbReference type="InterPro" id="IPR011009">
    <property type="entry name" value="Kinase-like_dom_sf"/>
</dbReference>
<feature type="region of interest" description="Disordered" evidence="2">
    <location>
        <begin position="488"/>
        <end position="515"/>
    </location>
</feature>
<keyword evidence="4" id="KW-0808">Transferase</keyword>
<feature type="domain" description="Protein kinase" evidence="3">
    <location>
        <begin position="157"/>
        <end position="464"/>
    </location>
</feature>
<dbReference type="Gene3D" id="1.10.510.10">
    <property type="entry name" value="Transferase(Phosphotransferase) domain 1"/>
    <property type="match status" value="1"/>
</dbReference>
<dbReference type="GO" id="GO:0004674">
    <property type="term" value="F:protein serine/threonine kinase activity"/>
    <property type="evidence" value="ECO:0007669"/>
    <property type="project" value="TreeGrafter"/>
</dbReference>
<gene>
    <name evidence="4" type="ORF">BDV96DRAFT_591527</name>
</gene>
<organism evidence="4 5">
    <name type="scientific">Lophiotrema nucula</name>
    <dbReference type="NCBI Taxonomy" id="690887"/>
    <lineage>
        <taxon>Eukaryota</taxon>
        <taxon>Fungi</taxon>
        <taxon>Dikarya</taxon>
        <taxon>Ascomycota</taxon>
        <taxon>Pezizomycotina</taxon>
        <taxon>Dothideomycetes</taxon>
        <taxon>Pleosporomycetidae</taxon>
        <taxon>Pleosporales</taxon>
        <taxon>Lophiotremataceae</taxon>
        <taxon>Lophiotrema</taxon>
    </lineage>
</organism>
<sequence length="515" mass="57920">MKPEALEAIFCELEDRLEYGALGSQRFLPHDVLDTVITADRLRVAFSSRLSFGSSSLAKGVAQHARKVFAILSFIGEPESIEDLWRQGLRDEHLPLSTGSDPKTRAKLVTADGKAFSAWKTAAKASDFVATQWLVQAPVFDTTGLHFPLDINCAMPFVDSDEIGGGAYSYVYKCEVHQAHQKGLKVEDGKTYVAVKQFKLNTDPEAFEKERLNLENLKSLQHRHMIRHHATCKADKTYYAIFPWADGGNLWEYWRNSDHKPRTPDLAVWTIRQMLGLARALEALHERNCRHGDLKPENILRFNASTDPILVIGDVGVSRFHTKDTFLRNEQTKTAATTPSYQAPEVDGAANKARSRTYDIWSFGCIALEFAIWYLWDFNSVTSFQQARVAPDKYCYCYEKNKSGDMEVHPKVVEAITSLLGDPRCDEDTPWGRLLILIRDRLLQVDVEKRAKAEELVAKLQDIVDKIEAPGSSTYTGTVAAVPKPEIFRSKEKRPSNHGPKDSVMETSSFAFSGA</sequence>
<dbReference type="PANTHER" id="PTHR24359:SF1">
    <property type="entry name" value="INHIBITOR OF NUCLEAR FACTOR KAPPA-B KINASE EPSILON SUBUNIT HOMOLOG 1-RELATED"/>
    <property type="match status" value="1"/>
</dbReference>
<keyword evidence="4" id="KW-0418">Kinase</keyword>
<dbReference type="EMBL" id="ML977366">
    <property type="protein sequence ID" value="KAF2106152.1"/>
    <property type="molecule type" value="Genomic_DNA"/>
</dbReference>
<dbReference type="SUPFAM" id="SSF56112">
    <property type="entry name" value="Protein kinase-like (PK-like)"/>
    <property type="match status" value="1"/>
</dbReference>
<dbReference type="PROSITE" id="PS50011">
    <property type="entry name" value="PROTEIN_KINASE_DOM"/>
    <property type="match status" value="1"/>
</dbReference>
<feature type="binding site" evidence="1">
    <location>
        <position position="196"/>
    </location>
    <ligand>
        <name>ATP</name>
        <dbReference type="ChEBI" id="CHEBI:30616"/>
    </ligand>
</feature>
<keyword evidence="1" id="KW-0547">Nucleotide-binding</keyword>
<feature type="compositionally biased region" description="Basic and acidic residues" evidence="2">
    <location>
        <begin position="488"/>
        <end position="504"/>
    </location>
</feature>
<dbReference type="PANTHER" id="PTHR24359">
    <property type="entry name" value="SERINE/THREONINE-PROTEIN KINASE SBK1"/>
    <property type="match status" value="1"/>
</dbReference>
<dbReference type="CDD" id="cd00180">
    <property type="entry name" value="PKc"/>
    <property type="match status" value="1"/>
</dbReference>
<dbReference type="PROSITE" id="PS00107">
    <property type="entry name" value="PROTEIN_KINASE_ATP"/>
    <property type="match status" value="1"/>
</dbReference>
<reference evidence="4" key="1">
    <citation type="journal article" date="2020" name="Stud. Mycol.">
        <title>101 Dothideomycetes genomes: a test case for predicting lifestyles and emergence of pathogens.</title>
        <authorList>
            <person name="Haridas S."/>
            <person name="Albert R."/>
            <person name="Binder M."/>
            <person name="Bloem J."/>
            <person name="Labutti K."/>
            <person name="Salamov A."/>
            <person name="Andreopoulos B."/>
            <person name="Baker S."/>
            <person name="Barry K."/>
            <person name="Bills G."/>
            <person name="Bluhm B."/>
            <person name="Cannon C."/>
            <person name="Castanera R."/>
            <person name="Culley D."/>
            <person name="Daum C."/>
            <person name="Ezra D."/>
            <person name="Gonzalez J."/>
            <person name="Henrissat B."/>
            <person name="Kuo A."/>
            <person name="Liang C."/>
            <person name="Lipzen A."/>
            <person name="Lutzoni F."/>
            <person name="Magnuson J."/>
            <person name="Mondo S."/>
            <person name="Nolan M."/>
            <person name="Ohm R."/>
            <person name="Pangilinan J."/>
            <person name="Park H.-J."/>
            <person name="Ramirez L."/>
            <person name="Alfaro M."/>
            <person name="Sun H."/>
            <person name="Tritt A."/>
            <person name="Yoshinaga Y."/>
            <person name="Zwiers L.-H."/>
            <person name="Turgeon B."/>
            <person name="Goodwin S."/>
            <person name="Spatafora J."/>
            <person name="Crous P."/>
            <person name="Grigoriev I."/>
        </authorList>
    </citation>
    <scope>NUCLEOTIDE SEQUENCE</scope>
    <source>
        <strain evidence="4">CBS 627.86</strain>
    </source>
</reference>
<evidence type="ECO:0000259" key="3">
    <source>
        <dbReference type="PROSITE" id="PS50011"/>
    </source>
</evidence>
<dbReference type="OrthoDB" id="4062651at2759"/>
<dbReference type="Gene3D" id="3.30.200.20">
    <property type="entry name" value="Phosphorylase Kinase, domain 1"/>
    <property type="match status" value="1"/>
</dbReference>
<keyword evidence="5" id="KW-1185">Reference proteome</keyword>
<dbReference type="SMART" id="SM00220">
    <property type="entry name" value="S_TKc"/>
    <property type="match status" value="1"/>
</dbReference>
<evidence type="ECO:0000313" key="4">
    <source>
        <dbReference type="EMBL" id="KAF2106152.1"/>
    </source>
</evidence>
<protein>
    <submittedName>
        <fullName evidence="4">Kinase-like domain-containing protein</fullName>
    </submittedName>
</protein>